<organism evidence="3 4">
    <name type="scientific">Salinicola corii</name>
    <dbReference type="NCBI Taxonomy" id="2606937"/>
    <lineage>
        <taxon>Bacteria</taxon>
        <taxon>Pseudomonadati</taxon>
        <taxon>Pseudomonadota</taxon>
        <taxon>Gammaproteobacteria</taxon>
        <taxon>Oceanospirillales</taxon>
        <taxon>Halomonadaceae</taxon>
        <taxon>Salinicola</taxon>
    </lineage>
</organism>
<proteinExistence type="inferred from homology"/>
<dbReference type="PANTHER" id="PTHR35024:SF4">
    <property type="entry name" value="POLYMER-FORMING CYTOSKELETAL PROTEIN"/>
    <property type="match status" value="1"/>
</dbReference>
<reference evidence="3 4" key="1">
    <citation type="submission" date="2019-08" db="EMBL/GenBank/DDBJ databases">
        <title>Bioinformatics analysis of the strain L3 and L5.</title>
        <authorList>
            <person name="Li X."/>
        </authorList>
    </citation>
    <scope>NUCLEOTIDE SEQUENCE [LARGE SCALE GENOMIC DNA]</scope>
    <source>
        <strain evidence="3 4">L3</strain>
    </source>
</reference>
<gene>
    <name evidence="3" type="ORF">F0A16_12585</name>
</gene>
<evidence type="ECO:0000313" key="3">
    <source>
        <dbReference type="EMBL" id="KAA0017896.1"/>
    </source>
</evidence>
<evidence type="ECO:0000256" key="1">
    <source>
        <dbReference type="ARBA" id="ARBA00044755"/>
    </source>
</evidence>
<dbReference type="InterPro" id="IPR007607">
    <property type="entry name" value="BacA/B"/>
</dbReference>
<dbReference type="EMBL" id="VTPX01000006">
    <property type="protein sequence ID" value="KAA0017896.1"/>
    <property type="molecule type" value="Genomic_DNA"/>
</dbReference>
<dbReference type="PANTHER" id="PTHR35024">
    <property type="entry name" value="HYPOTHETICAL CYTOSOLIC PROTEIN"/>
    <property type="match status" value="1"/>
</dbReference>
<feature type="compositionally biased region" description="Low complexity" evidence="2">
    <location>
        <begin position="109"/>
        <end position="118"/>
    </location>
</feature>
<dbReference type="AlphaFoldDB" id="A0A640WD40"/>
<evidence type="ECO:0000256" key="2">
    <source>
        <dbReference type="SAM" id="MobiDB-lite"/>
    </source>
</evidence>
<protein>
    <submittedName>
        <fullName evidence="3">Polymer-forming cytoskeletal protein</fullName>
    </submittedName>
</protein>
<comment type="caution">
    <text evidence="3">The sequence shown here is derived from an EMBL/GenBank/DDBJ whole genome shotgun (WGS) entry which is preliminary data.</text>
</comment>
<evidence type="ECO:0000313" key="4">
    <source>
        <dbReference type="Proteomes" id="UP000466024"/>
    </source>
</evidence>
<dbReference type="Pfam" id="PF04519">
    <property type="entry name" value="Bactofilin"/>
    <property type="match status" value="1"/>
</dbReference>
<feature type="region of interest" description="Disordered" evidence="2">
    <location>
        <begin position="233"/>
        <end position="254"/>
    </location>
</feature>
<keyword evidence="4" id="KW-1185">Reference proteome</keyword>
<dbReference type="Proteomes" id="UP000466024">
    <property type="component" value="Unassembled WGS sequence"/>
</dbReference>
<name>A0A640WD40_9GAMM</name>
<feature type="region of interest" description="Disordered" evidence="2">
    <location>
        <begin position="94"/>
        <end position="118"/>
    </location>
</feature>
<sequence length="254" mass="27036">MIDRHVARHLYLASGPPRSFAPSVLLFSADSYRHIPPQSSPNAPFDTRAGTALGMKSMDSAEWLLLGGLVCCALLLLDGYRRVTRRQRSLAATPVDTVSPGSEPLLGNAAPAPRATKATPEEISGAIDGSLIGRTVNVQGRLETRETLRIEGQVEGNISADDQRVVVGTGARLAPRLVARELYLAGTCSGQMEVSDRVVIEMGARQEGQLSTARLHCHEGAWLQGTVDIGGRRAAPSRPVPPSLASPCLVSESR</sequence>
<comment type="similarity">
    <text evidence="1">Belongs to the bactofilin family.</text>
</comment>
<accession>A0A640WD40</accession>